<dbReference type="GeneID" id="91532509"/>
<dbReference type="PANTHER" id="PTHR33371">
    <property type="entry name" value="INTERMEMBRANE PHOSPHOLIPID TRANSPORT SYSTEM BINDING PROTEIN MLAD-RELATED"/>
    <property type="match status" value="1"/>
</dbReference>
<evidence type="ECO:0000259" key="3">
    <source>
        <dbReference type="Pfam" id="PF11887"/>
    </source>
</evidence>
<dbReference type="PANTHER" id="PTHR33371:SF16">
    <property type="entry name" value="MCE-FAMILY PROTEIN MCE3F"/>
    <property type="match status" value="1"/>
</dbReference>
<comment type="caution">
    <text evidence="4">The sequence shown here is derived from an EMBL/GenBank/DDBJ whole genome shotgun (WGS) entry which is preliminary data.</text>
</comment>
<dbReference type="InterPro" id="IPR003399">
    <property type="entry name" value="Mce/MlaD"/>
</dbReference>
<dbReference type="InterPro" id="IPR052336">
    <property type="entry name" value="MlaD_Phospholipid_Transporter"/>
</dbReference>
<keyword evidence="5" id="KW-1185">Reference proteome</keyword>
<protein>
    <submittedName>
        <fullName evidence="4">MCE family protein</fullName>
    </submittedName>
</protein>
<dbReference type="GO" id="GO:0005576">
    <property type="term" value="C:extracellular region"/>
    <property type="evidence" value="ECO:0007669"/>
    <property type="project" value="TreeGrafter"/>
</dbReference>
<feature type="domain" description="Mce/MlaD" evidence="2">
    <location>
        <begin position="38"/>
        <end position="114"/>
    </location>
</feature>
<accession>A0A4Z1DLW6</accession>
<dbReference type="NCBIfam" id="TIGR00996">
    <property type="entry name" value="Mtu_fam_mce"/>
    <property type="match status" value="1"/>
</dbReference>
<dbReference type="InterPro" id="IPR005693">
    <property type="entry name" value="Mce"/>
</dbReference>
<evidence type="ECO:0000313" key="4">
    <source>
        <dbReference type="EMBL" id="TGN83161.1"/>
    </source>
</evidence>
<proteinExistence type="predicted"/>
<evidence type="ECO:0000256" key="1">
    <source>
        <dbReference type="SAM" id="MobiDB-lite"/>
    </source>
</evidence>
<dbReference type="Pfam" id="PF02470">
    <property type="entry name" value="MlaD"/>
    <property type="match status" value="1"/>
</dbReference>
<feature type="domain" description="Mammalian cell entry C-terminal" evidence="3">
    <location>
        <begin position="122"/>
        <end position="283"/>
    </location>
</feature>
<dbReference type="RefSeq" id="WP_135791985.1">
    <property type="nucleotide sequence ID" value="NZ_BNBQ01000007.1"/>
</dbReference>
<reference evidence="4 5" key="1">
    <citation type="submission" date="2019-04" db="EMBL/GenBank/DDBJ databases">
        <title>Streptomyces sp. nov. Bv016 isolated from bark of Buahinia variegata.</title>
        <authorList>
            <person name="Kanchanasin P."/>
            <person name="Tanasupawat S."/>
            <person name="Yuki M."/>
            <person name="Kudo T."/>
        </authorList>
    </citation>
    <scope>NUCLEOTIDE SEQUENCE [LARGE SCALE GENOMIC DNA]</scope>
    <source>
        <strain evidence="4 5">JCM 4765</strain>
    </source>
</reference>
<dbReference type="AlphaFoldDB" id="A0A4Z1DLW6"/>
<sequence length="442" mass="46049">MITRTVKAQLLAFATVTALGVSYVGARYTGLVDDVLHRGYTVRADFAESGGIFSGAEVTYRGVPVGRVGDLRLTRSGISVALRIEDGAPRIPADTLAVVADRSAVGEQYVDLQPRRSGGPYLKDGTPIPRSRTRTPLPVTDLVLSLDRLVNSVGKDDLRVTVDELGKAFAGTGPNLSRLVDSGDALVESASESLPQTVSLIEDSRKVLKTQADKGSAIKSFSRDLATLTAQLKSSDGDLRRLIGNTPPAAQQVDSLLRSTRPHVPVLLANLVSGGQVTVARLPGIEQALVTLPLTVAGSYTVIPGDGTTHFGMVVNAGDPPACTQGYGTQRRDPADTSTRPANTDARCTAPRGSKTSVRGAQNAPGATTGRHGADRAAFVAPYDPETGTSPKLSAALEQGGTPIGPDGTPVEIGSTGGEQTVFGKESWQWLLVGPMAGEAHA</sequence>
<dbReference type="InterPro" id="IPR024516">
    <property type="entry name" value="Mce_C"/>
</dbReference>
<evidence type="ECO:0000313" key="5">
    <source>
        <dbReference type="Proteomes" id="UP000298513"/>
    </source>
</evidence>
<dbReference type="Pfam" id="PF11887">
    <property type="entry name" value="Mce4_CUP1"/>
    <property type="match status" value="1"/>
</dbReference>
<organism evidence="4 5">
    <name type="scientific">Streptomyces griseoluteus</name>
    <dbReference type="NCBI Taxonomy" id="29306"/>
    <lineage>
        <taxon>Bacteria</taxon>
        <taxon>Bacillati</taxon>
        <taxon>Actinomycetota</taxon>
        <taxon>Actinomycetes</taxon>
        <taxon>Kitasatosporales</taxon>
        <taxon>Streptomycetaceae</taxon>
        <taxon>Streptomyces</taxon>
    </lineage>
</organism>
<evidence type="ECO:0000259" key="2">
    <source>
        <dbReference type="Pfam" id="PF02470"/>
    </source>
</evidence>
<dbReference type="Proteomes" id="UP000298513">
    <property type="component" value="Unassembled WGS sequence"/>
</dbReference>
<feature type="region of interest" description="Disordered" evidence="1">
    <location>
        <begin position="322"/>
        <end position="407"/>
    </location>
</feature>
<gene>
    <name evidence="4" type="ORF">E5082_16405</name>
</gene>
<dbReference type="EMBL" id="SRRU01000005">
    <property type="protein sequence ID" value="TGN83161.1"/>
    <property type="molecule type" value="Genomic_DNA"/>
</dbReference>
<name>A0A4Z1DLW6_STRGP</name>